<comment type="caution">
    <text evidence="2">The sequence shown here is derived from an EMBL/GenBank/DDBJ whole genome shotgun (WGS) entry which is preliminary data.</text>
</comment>
<evidence type="ECO:0000313" key="2">
    <source>
        <dbReference type="EMBL" id="TQM06444.1"/>
    </source>
</evidence>
<keyword evidence="3" id="KW-1185">Reference proteome</keyword>
<dbReference type="EMBL" id="VFPA01000004">
    <property type="protein sequence ID" value="TQM06444.1"/>
    <property type="molecule type" value="Genomic_DNA"/>
</dbReference>
<evidence type="ECO:0000313" key="3">
    <source>
        <dbReference type="Proteomes" id="UP000315677"/>
    </source>
</evidence>
<gene>
    <name evidence="2" type="ORF">FB558_6700</name>
</gene>
<evidence type="ECO:0000256" key="1">
    <source>
        <dbReference type="SAM" id="MobiDB-lite"/>
    </source>
</evidence>
<dbReference type="AlphaFoldDB" id="A0A543DAT2"/>
<dbReference type="GO" id="GO:0016746">
    <property type="term" value="F:acyltransferase activity"/>
    <property type="evidence" value="ECO:0007669"/>
    <property type="project" value="InterPro"/>
</dbReference>
<feature type="compositionally biased region" description="Pro residues" evidence="1">
    <location>
        <begin position="102"/>
        <end position="117"/>
    </location>
</feature>
<proteinExistence type="predicted"/>
<dbReference type="RefSeq" id="WP_142060313.1">
    <property type="nucleotide sequence ID" value="NZ_VFPA01000004.1"/>
</dbReference>
<accession>A0A543DAT2</accession>
<dbReference type="OrthoDB" id="4113332at2"/>
<sequence>MPAKSDYRTYDLTSPLAQRSIRFLEDLLMEHPEGLPAKDVLYLADNAGISERRARIAKAVLNVTSHKEPDCWVWFLSPGHIRVSLPEPDPFSYTPRGSRPTMHPPAVPNRSPNPPNYPHPMEQHPLDDAVREWARKRGHPIPNNGPIPRWAVEGYERDAAKPIKRITEVSYQSYCPRCGKPSAMLTRSVEVRETEDGVSYGIPDHGSEVRSVLCEGCKVAKVQDKRQRVEMQIETLEYYKRQMAAGDPNTHEICSADLRIQELRRELERFEELIAHA</sequence>
<dbReference type="Proteomes" id="UP000315677">
    <property type="component" value="Unassembled WGS sequence"/>
</dbReference>
<feature type="region of interest" description="Disordered" evidence="1">
    <location>
        <begin position="92"/>
        <end position="117"/>
    </location>
</feature>
<dbReference type="Gene3D" id="4.10.320.10">
    <property type="entry name" value="E3-binding domain"/>
    <property type="match status" value="1"/>
</dbReference>
<organism evidence="2 3">
    <name type="scientific">Pseudonocardia kunmingensis</name>
    <dbReference type="NCBI Taxonomy" id="630975"/>
    <lineage>
        <taxon>Bacteria</taxon>
        <taxon>Bacillati</taxon>
        <taxon>Actinomycetota</taxon>
        <taxon>Actinomycetes</taxon>
        <taxon>Pseudonocardiales</taxon>
        <taxon>Pseudonocardiaceae</taxon>
        <taxon>Pseudonocardia</taxon>
    </lineage>
</organism>
<protein>
    <submittedName>
        <fullName evidence="2">Uncharacterized protein</fullName>
    </submittedName>
</protein>
<name>A0A543DAT2_9PSEU</name>
<reference evidence="2 3" key="1">
    <citation type="submission" date="2019-06" db="EMBL/GenBank/DDBJ databases">
        <title>Sequencing the genomes of 1000 actinobacteria strains.</title>
        <authorList>
            <person name="Klenk H.-P."/>
        </authorList>
    </citation>
    <scope>NUCLEOTIDE SEQUENCE [LARGE SCALE GENOMIC DNA]</scope>
    <source>
        <strain evidence="2 3">DSM 45301</strain>
    </source>
</reference>
<dbReference type="InterPro" id="IPR036625">
    <property type="entry name" value="E3-bd_dom_sf"/>
</dbReference>